<reference evidence="2" key="2">
    <citation type="submission" date="2012-01" db="EMBL/GenBank/DDBJ databases">
        <title>Noncontiguous Finished sequence of chromosome of Saccharomonospora glauca K62.</title>
        <authorList>
            <consortium name="US DOE Joint Genome Institute"/>
            <person name="Lucas S."/>
            <person name="Han J."/>
            <person name="Lapidus A."/>
            <person name="Cheng J.-F."/>
            <person name="Goodwin L."/>
            <person name="Pitluck S."/>
            <person name="Peters L."/>
            <person name="Mikhailova N."/>
            <person name="Held B."/>
            <person name="Detter J.C."/>
            <person name="Han C."/>
            <person name="Tapia R."/>
            <person name="Land M."/>
            <person name="Hauser L."/>
            <person name="Kyrpides N."/>
            <person name="Ivanova N."/>
            <person name="Pagani I."/>
            <person name="Brambilla E.-M."/>
            <person name="Klenk H.-P."/>
            <person name="Woyke T."/>
        </authorList>
    </citation>
    <scope>NUCLEOTIDE SEQUENCE [LARGE SCALE GENOMIC DNA]</scope>
    <source>
        <strain evidence="2">K62</strain>
    </source>
</reference>
<dbReference type="STRING" id="928724.SacglDRAFT_02577"/>
<protein>
    <submittedName>
        <fullName evidence="1">Uncharacterized protein</fullName>
    </submittedName>
</protein>
<sequence length="442" mass="48607">MRISDVLKALRTPGILTVHPVSPLEEEFPRNGTGKSKARAPQDFSSETCVSPVEILHELSVATSFFTRTPFADAEQLWRNLRHCGMLGTYRKPRNPREYLVLANSASDVVYYYKATQSERLGIGLAIVVAKRRLHKRYPDHVFHAVDAEFFLNSEYAGRIGSRLRGDGTGGRPDYFLVGGNRAGTSAEVFVLECKGTHGGFGTVGKQLTKARRQVKSVELGNRAPGSLTVASQFAKSGVTAHVLGAPGSGNLWSGSTSAFHALLDREPERGELVLRSPTGDENSSEPPRIVHVPEDHRTWFLQVLTRFAAASALRFAGDMATAKQYTSPRDDAPRQLSLFDEQLSREPSPEASLDTFTLPDGTTFEGRLYTVSLPHRKVLRVRCGLESRLYHALRDGQLARYWQHARKVHGRLSGERGRWASDDGVISVGPGGTIMTIDVAA</sequence>
<proteinExistence type="predicted"/>
<accession>I1D3E5</accession>
<dbReference type="HOGENOM" id="CLU_047965_0_0_11"/>
<evidence type="ECO:0000313" key="1">
    <source>
        <dbReference type="EMBL" id="EIE99469.1"/>
    </source>
</evidence>
<reference evidence="1 2" key="1">
    <citation type="submission" date="2011-09" db="EMBL/GenBank/DDBJ databases">
        <authorList>
            <consortium name="US DOE Joint Genome Institute (JGI-PGF)"/>
            <person name="Lucas S."/>
            <person name="Han J."/>
            <person name="Lapidus A."/>
            <person name="Cheng J.-F."/>
            <person name="Goodwin L."/>
            <person name="Pitluck S."/>
            <person name="Peters L."/>
            <person name="Land M.L."/>
            <person name="Hauser L."/>
            <person name="Brambilla E."/>
            <person name="Klenk H.-P."/>
            <person name="Woyke T.J."/>
        </authorList>
    </citation>
    <scope>NUCLEOTIDE SEQUENCE [LARGE SCALE GENOMIC DNA]</scope>
    <source>
        <strain evidence="1 2">K62</strain>
    </source>
</reference>
<dbReference type="EMBL" id="CM001484">
    <property type="protein sequence ID" value="EIE99469.1"/>
    <property type="molecule type" value="Genomic_DNA"/>
</dbReference>
<organism evidence="1 2">
    <name type="scientific">Saccharomonospora glauca K62</name>
    <dbReference type="NCBI Taxonomy" id="928724"/>
    <lineage>
        <taxon>Bacteria</taxon>
        <taxon>Bacillati</taxon>
        <taxon>Actinomycetota</taxon>
        <taxon>Actinomycetes</taxon>
        <taxon>Pseudonocardiales</taxon>
        <taxon>Pseudonocardiaceae</taxon>
        <taxon>Saccharomonospora</taxon>
    </lineage>
</organism>
<evidence type="ECO:0000313" key="2">
    <source>
        <dbReference type="Proteomes" id="UP000005087"/>
    </source>
</evidence>
<dbReference type="AlphaFoldDB" id="I1D3E5"/>
<dbReference type="Proteomes" id="UP000005087">
    <property type="component" value="Chromosome"/>
</dbReference>
<name>I1D3E5_9PSEU</name>
<gene>
    <name evidence="1" type="ORF">SacglDRAFT_02577</name>
</gene>
<dbReference type="eggNOG" id="ENOG5033PXI">
    <property type="taxonomic scope" value="Bacteria"/>
</dbReference>
<keyword evidence="2" id="KW-1185">Reference proteome</keyword>